<keyword evidence="4 8" id="KW-1133">Transmembrane helix</keyword>
<evidence type="ECO:0000256" key="8">
    <source>
        <dbReference type="HAMAP-Rule" id="MF_01521"/>
    </source>
</evidence>
<proteinExistence type="inferred from homology"/>
<keyword evidence="7 8" id="KW-0464">Manganese</keyword>
<dbReference type="HAMAP" id="MF_01521">
    <property type="entry name" value="MntP_pump"/>
    <property type="match status" value="1"/>
</dbReference>
<reference evidence="10 11" key="1">
    <citation type="submission" date="2016-10" db="EMBL/GenBank/DDBJ databases">
        <authorList>
            <person name="Varghese N."/>
            <person name="Submissions S."/>
        </authorList>
    </citation>
    <scope>NUCLEOTIDE SEQUENCE [LARGE SCALE GENOMIC DNA]</scope>
    <source>
        <strain evidence="10 11">CGMCC 1.8499</strain>
    </source>
</reference>
<feature type="transmembrane region" description="Helical" evidence="8">
    <location>
        <begin position="176"/>
        <end position="194"/>
    </location>
</feature>
<dbReference type="EMBL" id="FPAZ01000002">
    <property type="protein sequence ID" value="SFT39772.1"/>
    <property type="molecule type" value="Genomic_DNA"/>
</dbReference>
<comment type="function">
    <text evidence="8">Probably functions as a manganese efflux pump.</text>
</comment>
<dbReference type="InterPro" id="IPR003810">
    <property type="entry name" value="Mntp/YtaF"/>
</dbReference>
<evidence type="ECO:0000256" key="9">
    <source>
        <dbReference type="SAM" id="SignalP"/>
    </source>
</evidence>
<feature type="transmembrane region" description="Helical" evidence="8">
    <location>
        <begin position="143"/>
        <end position="164"/>
    </location>
</feature>
<accession>A0ABY1GCP5</accession>
<keyword evidence="2 8" id="KW-1003">Cell membrane</keyword>
<feature type="signal peptide" evidence="9">
    <location>
        <begin position="1"/>
        <end position="28"/>
    </location>
</feature>
<feature type="transmembrane region" description="Helical" evidence="8">
    <location>
        <begin position="77"/>
        <end position="95"/>
    </location>
</feature>
<organism evidence="10 11">
    <name type="scientific">Pseudoalteromonas lipolytica</name>
    <dbReference type="NCBI Taxonomy" id="570156"/>
    <lineage>
        <taxon>Bacteria</taxon>
        <taxon>Pseudomonadati</taxon>
        <taxon>Pseudomonadota</taxon>
        <taxon>Gammaproteobacteria</taxon>
        <taxon>Alteromonadales</taxon>
        <taxon>Pseudoalteromonadaceae</taxon>
        <taxon>Pseudoalteromonas</taxon>
    </lineage>
</organism>
<evidence type="ECO:0000313" key="10">
    <source>
        <dbReference type="EMBL" id="SFT39772.1"/>
    </source>
</evidence>
<dbReference type="Pfam" id="PF02659">
    <property type="entry name" value="Mntp"/>
    <property type="match status" value="1"/>
</dbReference>
<comment type="caution">
    <text evidence="10">The sequence shown here is derived from an EMBL/GenBank/DDBJ whole genome shotgun (WGS) entry which is preliminary data.</text>
</comment>
<keyword evidence="11" id="KW-1185">Reference proteome</keyword>
<keyword evidence="5 8" id="KW-0406">Ion transport</keyword>
<evidence type="ECO:0000256" key="6">
    <source>
        <dbReference type="ARBA" id="ARBA00023136"/>
    </source>
</evidence>
<sequence length="198" mass="20710">MRTFCGAQKLNIITLSVLSLAMSTDAFAASITKGSSLKNPRILSAIKLGLIFGCIEAIAPVLGWLIGSAGAEYVEAYDHWIAFVLLVGLGIHMIIESRKDDDDDADEVPSNKRSLMATLLTAVGTSIDAMTVGISLAFMKVNIYVAAAMIGLATTVMVTIGSLLGNVMSGWVGKKAEAIGGIALILIGSGILYSHTYA</sequence>
<dbReference type="InterPro" id="IPR022929">
    <property type="entry name" value="Put_MntP"/>
</dbReference>
<dbReference type="Proteomes" id="UP000183805">
    <property type="component" value="Unassembled WGS sequence"/>
</dbReference>
<comment type="similarity">
    <text evidence="8">Belongs to the MntP (TC 9.B.29) family.</text>
</comment>
<name>A0ABY1GCP5_9GAMM</name>
<evidence type="ECO:0000256" key="1">
    <source>
        <dbReference type="ARBA" id="ARBA00022448"/>
    </source>
</evidence>
<keyword evidence="6 8" id="KW-0472">Membrane</keyword>
<evidence type="ECO:0000256" key="2">
    <source>
        <dbReference type="ARBA" id="ARBA00022475"/>
    </source>
</evidence>
<gene>
    <name evidence="8" type="primary">mntP</name>
    <name evidence="10" type="ORF">SAMN04487854_102152</name>
</gene>
<protein>
    <recommendedName>
        <fullName evidence="8">Putative manganese efflux pump MntP</fullName>
    </recommendedName>
</protein>
<evidence type="ECO:0000313" key="11">
    <source>
        <dbReference type="Proteomes" id="UP000183805"/>
    </source>
</evidence>
<dbReference type="PANTHER" id="PTHR35529">
    <property type="entry name" value="MANGANESE EFFLUX PUMP MNTP-RELATED"/>
    <property type="match status" value="1"/>
</dbReference>
<keyword evidence="1 8" id="KW-0813">Transport</keyword>
<evidence type="ECO:0000256" key="7">
    <source>
        <dbReference type="ARBA" id="ARBA00023211"/>
    </source>
</evidence>
<keyword evidence="9" id="KW-0732">Signal</keyword>
<evidence type="ECO:0000256" key="5">
    <source>
        <dbReference type="ARBA" id="ARBA00023065"/>
    </source>
</evidence>
<comment type="subcellular location">
    <subcellularLocation>
        <location evidence="8">Cell membrane</location>
        <topology evidence="8">Multi-pass membrane protein</topology>
    </subcellularLocation>
</comment>
<feature type="transmembrane region" description="Helical" evidence="8">
    <location>
        <begin position="115"/>
        <end position="136"/>
    </location>
</feature>
<feature type="chain" id="PRO_5046445819" description="Putative manganese efflux pump MntP" evidence="9">
    <location>
        <begin position="29"/>
        <end position="198"/>
    </location>
</feature>
<feature type="transmembrane region" description="Helical" evidence="8">
    <location>
        <begin position="44"/>
        <end position="65"/>
    </location>
</feature>
<keyword evidence="3 8" id="KW-0812">Transmembrane</keyword>
<dbReference type="PANTHER" id="PTHR35529:SF1">
    <property type="entry name" value="MANGANESE EFFLUX PUMP MNTP-RELATED"/>
    <property type="match status" value="1"/>
</dbReference>
<evidence type="ECO:0000256" key="3">
    <source>
        <dbReference type="ARBA" id="ARBA00022692"/>
    </source>
</evidence>
<evidence type="ECO:0000256" key="4">
    <source>
        <dbReference type="ARBA" id="ARBA00022989"/>
    </source>
</evidence>